<evidence type="ECO:0000313" key="3">
    <source>
        <dbReference type="Proteomes" id="UP000295443"/>
    </source>
</evidence>
<sequence length="851" mass="95435">MDTNATLPGWLDWLAGLFKPRAEEEDGGDSQQFSTYLPYRSWDSDTNLFILGNQVGFCLELAPQSGSDQSMADILEGLLHGWPVGTGLQFHLFGTPHIRRRLTQYANLRVSDSDIKERSDEAGRPARNKNIYRTLARRRFEHLARAAHQSLTRGYSYLLRDFRLVLSVTVPIRFNDHARIQELLNSRAGMVTTLRGAGFPAREWEAGDLLNWCADFCNPHRLHSDLPSFNYDQGRLLNAQMVDFDTLQTEHGRGLRFTNTRHPDLPVEMRAYAVKGYPKRFSLGRMGALIGDLTQSSLQYPCPFLLTMGAYFTDPSGTKASVVMNQARATQNAQSKMAPLMPDLQEKKEDWDEALRVVDGGGGLVKAYHTLLLFPTEDQASTADKAAESIWRDQGFELCHMTYIQRTILLASLPMGLDGAMFKLLTRFKVPSSKSYENVTALAPMIAEWSGTPTPTMILGGRRGQLISLDFYDNTLGGYGVAIVGGIGSGKSTWLQEITWSYLGAGAKVWHLDLGRSAERLVSKTGGMFLDIREGSGINVNPFSHVVSITDDMDMLQAVVAKMAAPFADLDPFQYQAVGTVIKRIWDQKGRDTTITDIRDWFARGRINDDDPFDGRLHDLATMLSPYAQGGAYAEFFDGPSNINFDVNHLVIELESLKRSAALHRVVMIAMLFRITSQMFFTRNRQKLFIIDELKQQLGTEGDNTLTRIIEETALRARKYGGALITATQMVEHYYASDALHAAFAQSDFLIVLRQRRESIEKLAQEGKLHLDEGRKRLLASLRKEDGAYSEAYVYSPMGEGVVRLILDPRTLLLFTNRYEDNAPLDELQAQGHSLDEAIEILLQRRGGRAA</sequence>
<dbReference type="NCBIfam" id="TIGR02746">
    <property type="entry name" value="TraC-F-type"/>
    <property type="match status" value="1"/>
</dbReference>
<dbReference type="Gene3D" id="3.40.50.300">
    <property type="entry name" value="P-loop containing nucleotide triphosphate hydrolases"/>
    <property type="match status" value="1"/>
</dbReference>
<reference evidence="2 3" key="1">
    <citation type="submission" date="2019-03" db="EMBL/GenBank/DDBJ databases">
        <title>Genome sequence of Thiobacillaceae bacterium LSR1, a sulfur-oxidizing bacterium isolated from freshwater sediment.</title>
        <authorList>
            <person name="Li S."/>
        </authorList>
    </citation>
    <scope>NUCLEOTIDE SEQUENCE [LARGE SCALE GENOMIC DNA]</scope>
    <source>
        <strain evidence="2 3">LSR1</strain>
    </source>
</reference>
<keyword evidence="3" id="KW-1185">Reference proteome</keyword>
<dbReference type="PANTHER" id="PTHR38467">
    <property type="match status" value="1"/>
</dbReference>
<dbReference type="OrthoDB" id="9816422at2"/>
<dbReference type="InterPro" id="IPR027417">
    <property type="entry name" value="P-loop_NTPase"/>
</dbReference>
<dbReference type="InterPro" id="IPR014117">
    <property type="entry name" value="TraC-F-type"/>
</dbReference>
<evidence type="ECO:0000313" key="2">
    <source>
        <dbReference type="EMBL" id="TCJ20171.1"/>
    </source>
</evidence>
<feature type="domain" description="TraG P-loop" evidence="1">
    <location>
        <begin position="613"/>
        <end position="843"/>
    </location>
</feature>
<comment type="caution">
    <text evidence="2">The sequence shown here is derived from an EMBL/GenBank/DDBJ whole genome shotgun (WGS) entry which is preliminary data.</text>
</comment>
<dbReference type="PANTHER" id="PTHR38467:SF1">
    <property type="entry name" value="CONJUGATIVE TRANSFER: ASSEMBLY"/>
    <property type="match status" value="1"/>
</dbReference>
<protein>
    <submittedName>
        <fullName evidence="2">Type IV secretion system protein TraC</fullName>
    </submittedName>
</protein>
<accession>A0A4R1BRB3</accession>
<organism evidence="2 3">
    <name type="scientific">Parasulfuritortus cantonensis</name>
    <dbReference type="NCBI Taxonomy" id="2528202"/>
    <lineage>
        <taxon>Bacteria</taxon>
        <taxon>Pseudomonadati</taxon>
        <taxon>Pseudomonadota</taxon>
        <taxon>Betaproteobacteria</taxon>
        <taxon>Nitrosomonadales</taxon>
        <taxon>Thiobacillaceae</taxon>
        <taxon>Parasulfuritortus</taxon>
    </lineage>
</organism>
<dbReference type="InterPro" id="IPR025955">
    <property type="entry name" value="TraC/Conjuga_ATPase"/>
</dbReference>
<evidence type="ECO:0000259" key="1">
    <source>
        <dbReference type="Pfam" id="PF19044"/>
    </source>
</evidence>
<dbReference type="AlphaFoldDB" id="A0A4R1BRB3"/>
<dbReference type="InterPro" id="IPR043964">
    <property type="entry name" value="P-loop_TraG"/>
</dbReference>
<dbReference type="RefSeq" id="WP_131444430.1">
    <property type="nucleotide sequence ID" value="NZ_SJZB01000003.1"/>
</dbReference>
<dbReference type="InterPro" id="IPR053155">
    <property type="entry name" value="F-pilin_assembly_TraC"/>
</dbReference>
<dbReference type="EMBL" id="SJZB01000003">
    <property type="protein sequence ID" value="TCJ20171.1"/>
    <property type="molecule type" value="Genomic_DNA"/>
</dbReference>
<name>A0A4R1BRB3_9PROT</name>
<dbReference type="SUPFAM" id="SSF52540">
    <property type="entry name" value="P-loop containing nucleoside triphosphate hydrolases"/>
    <property type="match status" value="1"/>
</dbReference>
<gene>
    <name evidence="2" type="primary">traC</name>
    <name evidence="2" type="ORF">EZJ19_00945</name>
</gene>
<feature type="domain" description="TraG P-loop" evidence="1">
    <location>
        <begin position="481"/>
        <end position="544"/>
    </location>
</feature>
<proteinExistence type="predicted"/>
<dbReference type="Pfam" id="PF11130">
    <property type="entry name" value="TraC_F_IV"/>
    <property type="match status" value="1"/>
</dbReference>
<dbReference type="Proteomes" id="UP000295443">
    <property type="component" value="Unassembled WGS sequence"/>
</dbReference>
<dbReference type="Pfam" id="PF19044">
    <property type="entry name" value="P-loop_TraG"/>
    <property type="match status" value="2"/>
</dbReference>
<dbReference type="Gene3D" id="1.10.8.730">
    <property type="match status" value="1"/>
</dbReference>